<name>A0A8E2E5P8_9PEZI</name>
<keyword evidence="1" id="KW-0812">Transmembrane</keyword>
<keyword evidence="1" id="KW-0472">Membrane</keyword>
<proteinExistence type="predicted"/>
<evidence type="ECO:0000256" key="1">
    <source>
        <dbReference type="SAM" id="Phobius"/>
    </source>
</evidence>
<protein>
    <submittedName>
        <fullName evidence="2">Uncharacterized protein</fullName>
    </submittedName>
</protein>
<feature type="transmembrane region" description="Helical" evidence="1">
    <location>
        <begin position="6"/>
        <end position="32"/>
    </location>
</feature>
<evidence type="ECO:0000313" key="3">
    <source>
        <dbReference type="Proteomes" id="UP000250266"/>
    </source>
</evidence>
<keyword evidence="3" id="KW-1185">Reference proteome</keyword>
<organism evidence="2 3">
    <name type="scientific">Lepidopterella palustris CBS 459.81</name>
    <dbReference type="NCBI Taxonomy" id="1314670"/>
    <lineage>
        <taxon>Eukaryota</taxon>
        <taxon>Fungi</taxon>
        <taxon>Dikarya</taxon>
        <taxon>Ascomycota</taxon>
        <taxon>Pezizomycotina</taxon>
        <taxon>Dothideomycetes</taxon>
        <taxon>Pleosporomycetidae</taxon>
        <taxon>Mytilinidiales</taxon>
        <taxon>Argynnaceae</taxon>
        <taxon>Lepidopterella</taxon>
    </lineage>
</organism>
<gene>
    <name evidence="2" type="ORF">K432DRAFT_112839</name>
</gene>
<accession>A0A8E2E5P8</accession>
<sequence>MPAFAFLFLSFLFLFFSFLFFFFCVCLCLLWFTLLVGIIIHWASDYFCTGGWCFANVHS</sequence>
<evidence type="ECO:0000313" key="2">
    <source>
        <dbReference type="EMBL" id="OCK77730.1"/>
    </source>
</evidence>
<dbReference type="AlphaFoldDB" id="A0A8E2E5P8"/>
<dbReference type="Proteomes" id="UP000250266">
    <property type="component" value="Unassembled WGS sequence"/>
</dbReference>
<dbReference type="EMBL" id="KV745104">
    <property type="protein sequence ID" value="OCK77730.1"/>
    <property type="molecule type" value="Genomic_DNA"/>
</dbReference>
<reference evidence="2 3" key="1">
    <citation type="journal article" date="2016" name="Nat. Commun.">
        <title>Ectomycorrhizal ecology is imprinted in the genome of the dominant symbiotic fungus Cenococcum geophilum.</title>
        <authorList>
            <consortium name="DOE Joint Genome Institute"/>
            <person name="Peter M."/>
            <person name="Kohler A."/>
            <person name="Ohm R.A."/>
            <person name="Kuo A."/>
            <person name="Krutzmann J."/>
            <person name="Morin E."/>
            <person name="Arend M."/>
            <person name="Barry K.W."/>
            <person name="Binder M."/>
            <person name="Choi C."/>
            <person name="Clum A."/>
            <person name="Copeland A."/>
            <person name="Grisel N."/>
            <person name="Haridas S."/>
            <person name="Kipfer T."/>
            <person name="LaButti K."/>
            <person name="Lindquist E."/>
            <person name="Lipzen A."/>
            <person name="Maire R."/>
            <person name="Meier B."/>
            <person name="Mihaltcheva S."/>
            <person name="Molinier V."/>
            <person name="Murat C."/>
            <person name="Poggeler S."/>
            <person name="Quandt C.A."/>
            <person name="Sperisen C."/>
            <person name="Tritt A."/>
            <person name="Tisserant E."/>
            <person name="Crous P.W."/>
            <person name="Henrissat B."/>
            <person name="Nehls U."/>
            <person name="Egli S."/>
            <person name="Spatafora J.W."/>
            <person name="Grigoriev I.V."/>
            <person name="Martin F.M."/>
        </authorList>
    </citation>
    <scope>NUCLEOTIDE SEQUENCE [LARGE SCALE GENOMIC DNA]</scope>
    <source>
        <strain evidence="2 3">CBS 459.81</strain>
    </source>
</reference>
<keyword evidence="1" id="KW-1133">Transmembrane helix</keyword>